<proteinExistence type="predicted"/>
<dbReference type="EMBL" id="JBHMBS010000021">
    <property type="protein sequence ID" value="MFB9680280.1"/>
    <property type="molecule type" value="Genomic_DNA"/>
</dbReference>
<evidence type="ECO:0000313" key="1">
    <source>
        <dbReference type="EMBL" id="MFB9680280.1"/>
    </source>
</evidence>
<dbReference type="Proteomes" id="UP001589610">
    <property type="component" value="Unassembled WGS sequence"/>
</dbReference>
<protein>
    <submittedName>
        <fullName evidence="1">Uncharacterized protein</fullName>
    </submittedName>
</protein>
<sequence length="96" mass="11177">MTVVHHPRVAWEGARTFVNAADDDVYWWLSDAVGRSLGVVHQTRLSETRLRLRRENAWLAETAAWRVRLEDMLQDRPDLAPVVLQLVTETSRRLSR</sequence>
<keyword evidence="2" id="KW-1185">Reference proteome</keyword>
<dbReference type="RefSeq" id="WP_344744128.1">
    <property type="nucleotide sequence ID" value="NZ_BAAAWW010000039.1"/>
</dbReference>
<name>A0ABV5TPB1_9ACTN</name>
<evidence type="ECO:0000313" key="2">
    <source>
        <dbReference type="Proteomes" id="UP001589610"/>
    </source>
</evidence>
<organism evidence="1 2">
    <name type="scientific">Streptosporangium vulgare</name>
    <dbReference type="NCBI Taxonomy" id="46190"/>
    <lineage>
        <taxon>Bacteria</taxon>
        <taxon>Bacillati</taxon>
        <taxon>Actinomycetota</taxon>
        <taxon>Actinomycetes</taxon>
        <taxon>Streptosporangiales</taxon>
        <taxon>Streptosporangiaceae</taxon>
        <taxon>Streptosporangium</taxon>
    </lineage>
</organism>
<comment type="caution">
    <text evidence="1">The sequence shown here is derived from an EMBL/GenBank/DDBJ whole genome shotgun (WGS) entry which is preliminary data.</text>
</comment>
<gene>
    <name evidence="1" type="ORF">ACFFRH_32780</name>
</gene>
<reference evidence="1 2" key="1">
    <citation type="submission" date="2024-09" db="EMBL/GenBank/DDBJ databases">
        <authorList>
            <person name="Sun Q."/>
            <person name="Mori K."/>
        </authorList>
    </citation>
    <scope>NUCLEOTIDE SEQUENCE [LARGE SCALE GENOMIC DNA]</scope>
    <source>
        <strain evidence="1 2">JCM 3028</strain>
    </source>
</reference>
<accession>A0ABV5TPB1</accession>